<sequence length="260" mass="28721">MTVQQDIQIPAIEIAGLAKRYASRSGGTVALRDVSLTVGRHEFVCIVGPSGCGKSTLLKIISGIEPPSDGLVRRFGEVVTEPTPDIGMVFQAPVLMKWRTVLDNVLFPIDALGLKRRDYIDKAQALLKLAGLEAFAKSWPRQLSGGMQQRVALCRALIYDPPFLLMDEPFGALDALTRDQMNVELMRIWSETKKATLLITHSVAEAVFLADRVLVMSGRPGTILEDIRIDLPRPRHTGMRTEAAFMEHVRHISSLLGVHD</sequence>
<keyword evidence="7" id="KW-1185">Reference proteome</keyword>
<protein>
    <submittedName>
        <fullName evidence="6">ABC transporter ATP-binding protein</fullName>
    </submittedName>
</protein>
<reference evidence="7" key="1">
    <citation type="journal article" date="2019" name="Int. J. Syst. Evol. Microbiol.">
        <title>The Global Catalogue of Microorganisms (GCM) 10K type strain sequencing project: providing services to taxonomists for standard genome sequencing and annotation.</title>
        <authorList>
            <consortium name="The Broad Institute Genomics Platform"/>
            <consortium name="The Broad Institute Genome Sequencing Center for Infectious Disease"/>
            <person name="Wu L."/>
            <person name="Ma J."/>
        </authorList>
    </citation>
    <scope>NUCLEOTIDE SEQUENCE [LARGE SCALE GENOMIC DNA]</scope>
    <source>
        <strain evidence="7">KCTC 42182</strain>
    </source>
</reference>
<dbReference type="PROSITE" id="PS00211">
    <property type="entry name" value="ABC_TRANSPORTER_1"/>
    <property type="match status" value="1"/>
</dbReference>
<feature type="domain" description="ABC transporter" evidence="5">
    <location>
        <begin position="12"/>
        <end position="243"/>
    </location>
</feature>
<dbReference type="Pfam" id="PF00005">
    <property type="entry name" value="ABC_tran"/>
    <property type="match status" value="1"/>
</dbReference>
<keyword evidence="2" id="KW-0813">Transport</keyword>
<evidence type="ECO:0000256" key="2">
    <source>
        <dbReference type="ARBA" id="ARBA00022448"/>
    </source>
</evidence>
<dbReference type="InterPro" id="IPR027417">
    <property type="entry name" value="P-loop_NTPase"/>
</dbReference>
<dbReference type="PANTHER" id="PTHR42788:SF13">
    <property type="entry name" value="ALIPHATIC SULFONATES IMPORT ATP-BINDING PROTEIN SSUB"/>
    <property type="match status" value="1"/>
</dbReference>
<comment type="caution">
    <text evidence="6">The sequence shown here is derived from an EMBL/GenBank/DDBJ whole genome shotgun (WGS) entry which is preliminary data.</text>
</comment>
<evidence type="ECO:0000259" key="5">
    <source>
        <dbReference type="PROSITE" id="PS50893"/>
    </source>
</evidence>
<name>A0ABV7VI94_9PROT</name>
<dbReference type="GO" id="GO:0005524">
    <property type="term" value="F:ATP binding"/>
    <property type="evidence" value="ECO:0007669"/>
    <property type="project" value="UniProtKB-KW"/>
</dbReference>
<gene>
    <name evidence="6" type="ORF">ACFOOQ_14540</name>
</gene>
<evidence type="ECO:0000313" key="7">
    <source>
        <dbReference type="Proteomes" id="UP001595711"/>
    </source>
</evidence>
<evidence type="ECO:0000313" key="6">
    <source>
        <dbReference type="EMBL" id="MFC3676772.1"/>
    </source>
</evidence>
<dbReference type="InterPro" id="IPR050166">
    <property type="entry name" value="ABC_transporter_ATP-bind"/>
</dbReference>
<dbReference type="InterPro" id="IPR017871">
    <property type="entry name" value="ABC_transporter-like_CS"/>
</dbReference>
<dbReference type="SUPFAM" id="SSF52540">
    <property type="entry name" value="P-loop containing nucleoside triphosphate hydrolases"/>
    <property type="match status" value="1"/>
</dbReference>
<dbReference type="Proteomes" id="UP001595711">
    <property type="component" value="Unassembled WGS sequence"/>
</dbReference>
<dbReference type="EMBL" id="JBHRYJ010000003">
    <property type="protein sequence ID" value="MFC3676772.1"/>
    <property type="molecule type" value="Genomic_DNA"/>
</dbReference>
<comment type="similarity">
    <text evidence="1">Belongs to the ABC transporter superfamily.</text>
</comment>
<dbReference type="PANTHER" id="PTHR42788">
    <property type="entry name" value="TAURINE IMPORT ATP-BINDING PROTEIN-RELATED"/>
    <property type="match status" value="1"/>
</dbReference>
<evidence type="ECO:0000256" key="3">
    <source>
        <dbReference type="ARBA" id="ARBA00022741"/>
    </source>
</evidence>
<dbReference type="SMART" id="SM00382">
    <property type="entry name" value="AAA"/>
    <property type="match status" value="1"/>
</dbReference>
<proteinExistence type="inferred from homology"/>
<evidence type="ECO:0000256" key="4">
    <source>
        <dbReference type="ARBA" id="ARBA00022840"/>
    </source>
</evidence>
<dbReference type="InterPro" id="IPR003593">
    <property type="entry name" value="AAA+_ATPase"/>
</dbReference>
<accession>A0ABV7VI94</accession>
<dbReference type="RefSeq" id="WP_379727925.1">
    <property type="nucleotide sequence ID" value="NZ_JBHRYJ010000003.1"/>
</dbReference>
<organism evidence="6 7">
    <name type="scientific">Ferrovibrio xuzhouensis</name>
    <dbReference type="NCBI Taxonomy" id="1576914"/>
    <lineage>
        <taxon>Bacteria</taxon>
        <taxon>Pseudomonadati</taxon>
        <taxon>Pseudomonadota</taxon>
        <taxon>Alphaproteobacteria</taxon>
        <taxon>Rhodospirillales</taxon>
        <taxon>Rhodospirillaceae</taxon>
        <taxon>Ferrovibrio</taxon>
    </lineage>
</organism>
<dbReference type="Gene3D" id="3.40.50.300">
    <property type="entry name" value="P-loop containing nucleotide triphosphate hydrolases"/>
    <property type="match status" value="1"/>
</dbReference>
<evidence type="ECO:0000256" key="1">
    <source>
        <dbReference type="ARBA" id="ARBA00005417"/>
    </source>
</evidence>
<dbReference type="PROSITE" id="PS50893">
    <property type="entry name" value="ABC_TRANSPORTER_2"/>
    <property type="match status" value="1"/>
</dbReference>
<dbReference type="InterPro" id="IPR003439">
    <property type="entry name" value="ABC_transporter-like_ATP-bd"/>
</dbReference>
<keyword evidence="3" id="KW-0547">Nucleotide-binding</keyword>
<keyword evidence="4 6" id="KW-0067">ATP-binding</keyword>
<dbReference type="CDD" id="cd03293">
    <property type="entry name" value="ABC_NrtD_SsuB_transporters"/>
    <property type="match status" value="1"/>
</dbReference>